<dbReference type="Proteomes" id="UP001469365">
    <property type="component" value="Unassembled WGS sequence"/>
</dbReference>
<evidence type="ECO:0000313" key="4">
    <source>
        <dbReference type="Proteomes" id="UP001469365"/>
    </source>
</evidence>
<proteinExistence type="predicted"/>
<keyword evidence="4" id="KW-1185">Reference proteome</keyword>
<evidence type="ECO:0000256" key="1">
    <source>
        <dbReference type="SAM" id="MobiDB-lite"/>
    </source>
</evidence>
<feature type="region of interest" description="Disordered" evidence="1">
    <location>
        <begin position="152"/>
        <end position="192"/>
    </location>
</feature>
<organism evidence="3 4">
    <name type="scientific">Paenibacillus filicis</name>
    <dbReference type="NCBI Taxonomy" id="669464"/>
    <lineage>
        <taxon>Bacteria</taxon>
        <taxon>Bacillati</taxon>
        <taxon>Bacillota</taxon>
        <taxon>Bacilli</taxon>
        <taxon>Bacillales</taxon>
        <taxon>Paenibacillaceae</taxon>
        <taxon>Paenibacillus</taxon>
    </lineage>
</organism>
<feature type="compositionally biased region" description="Basic and acidic residues" evidence="1">
    <location>
        <begin position="164"/>
        <end position="180"/>
    </location>
</feature>
<sequence>MHQTFKKVSTALVFTLLVSLFSSVAAWAAASEKTVKTQQGGYVKISNISEEIKYTDEGAGVGDTLFIAHGPVVVTVHGDEPSASVSFLAEAKLEGDLFDIGESMEEIPVKDNQVTLTKPGYYGGYVIFGSEYSIETVAQFAIQIVSASSTESAVKPGKSPEAPKATEVKTEEKAEAKPADKPAVPSETAAAQPTASKVLVNGKEVAFEAYSINGNNYFKLRDLAQAVTGTEKQFEVGWDAAKNAIGLEAGKAYTPAGGELAASSGTGAQVANPTGSKIYLDGKEVPLTAYNIGGNNYFKLRDIASALNIGITWDGQASLIGIDTKSDYKE</sequence>
<gene>
    <name evidence="3" type="ORF">WMW72_09090</name>
</gene>
<keyword evidence="2" id="KW-0732">Signal</keyword>
<evidence type="ECO:0000313" key="3">
    <source>
        <dbReference type="EMBL" id="MEK8128055.1"/>
    </source>
</evidence>
<protein>
    <recommendedName>
        <fullName evidence="5">Copper amine oxidase-like N-terminal domain-containing protein</fullName>
    </recommendedName>
</protein>
<dbReference type="RefSeq" id="WP_341415114.1">
    <property type="nucleotide sequence ID" value="NZ_JBBPCC010000004.1"/>
</dbReference>
<dbReference type="EMBL" id="JBBPCC010000004">
    <property type="protein sequence ID" value="MEK8128055.1"/>
    <property type="molecule type" value="Genomic_DNA"/>
</dbReference>
<evidence type="ECO:0000256" key="2">
    <source>
        <dbReference type="SAM" id="SignalP"/>
    </source>
</evidence>
<evidence type="ECO:0008006" key="5">
    <source>
        <dbReference type="Google" id="ProtNLM"/>
    </source>
</evidence>
<name>A0ABU9DJ18_9BACL</name>
<accession>A0ABU9DJ18</accession>
<reference evidence="3 4" key="1">
    <citation type="submission" date="2024-04" db="EMBL/GenBank/DDBJ databases">
        <title>draft genome sequnece of Paenibacillus filicis.</title>
        <authorList>
            <person name="Kim D.-U."/>
        </authorList>
    </citation>
    <scope>NUCLEOTIDE SEQUENCE [LARGE SCALE GENOMIC DNA]</scope>
    <source>
        <strain evidence="3 4">KACC14197</strain>
    </source>
</reference>
<comment type="caution">
    <text evidence="3">The sequence shown here is derived from an EMBL/GenBank/DDBJ whole genome shotgun (WGS) entry which is preliminary data.</text>
</comment>
<feature type="chain" id="PRO_5046946083" description="Copper amine oxidase-like N-terminal domain-containing protein" evidence="2">
    <location>
        <begin position="29"/>
        <end position="330"/>
    </location>
</feature>
<feature type="signal peptide" evidence="2">
    <location>
        <begin position="1"/>
        <end position="28"/>
    </location>
</feature>